<evidence type="ECO:0000313" key="8">
    <source>
        <dbReference type="EMBL" id="AQS86015.1"/>
    </source>
</evidence>
<dbReference type="Gene3D" id="3.40.50.300">
    <property type="entry name" value="P-loop containing nucleotide triphosphate hydrolases"/>
    <property type="match status" value="1"/>
</dbReference>
<keyword evidence="2" id="KW-0813">Transport</keyword>
<dbReference type="SMART" id="SM00382">
    <property type="entry name" value="AAA"/>
    <property type="match status" value="1"/>
</dbReference>
<comment type="function">
    <text evidence="6">Part of the ABC transporter complex HmuTUV involved in hemin import. Responsible for energy coupling to the transport system.</text>
</comment>
<protein>
    <submittedName>
        <fullName evidence="8">ABC transporter</fullName>
    </submittedName>
</protein>
<evidence type="ECO:0000256" key="6">
    <source>
        <dbReference type="ARBA" id="ARBA00037066"/>
    </source>
</evidence>
<evidence type="ECO:0000256" key="4">
    <source>
        <dbReference type="ARBA" id="ARBA00022840"/>
    </source>
</evidence>
<evidence type="ECO:0000313" key="9">
    <source>
        <dbReference type="Proteomes" id="UP000188937"/>
    </source>
</evidence>
<dbReference type="GO" id="GO:0005524">
    <property type="term" value="F:ATP binding"/>
    <property type="evidence" value="ECO:0007669"/>
    <property type="project" value="UniProtKB-KW"/>
</dbReference>
<keyword evidence="3" id="KW-0547">Nucleotide-binding</keyword>
<keyword evidence="5" id="KW-1278">Translocase</keyword>
<evidence type="ECO:0000256" key="2">
    <source>
        <dbReference type="ARBA" id="ARBA00022448"/>
    </source>
</evidence>
<name>A0A1U9KJM5_ACEAC</name>
<dbReference type="STRING" id="435.A0U92_16050"/>
<evidence type="ECO:0000256" key="3">
    <source>
        <dbReference type="ARBA" id="ARBA00022741"/>
    </source>
</evidence>
<dbReference type="PROSITE" id="PS00211">
    <property type="entry name" value="ABC_TRANSPORTER_1"/>
    <property type="match status" value="1"/>
</dbReference>
<dbReference type="PROSITE" id="PS50893">
    <property type="entry name" value="ABC_TRANSPORTER_2"/>
    <property type="match status" value="1"/>
</dbReference>
<dbReference type="Proteomes" id="UP000188937">
    <property type="component" value="Chromosome"/>
</dbReference>
<keyword evidence="4" id="KW-0067">ATP-binding</keyword>
<dbReference type="AlphaFoldDB" id="A0A1U9KJM5"/>
<dbReference type="GO" id="GO:0016887">
    <property type="term" value="F:ATP hydrolysis activity"/>
    <property type="evidence" value="ECO:0007669"/>
    <property type="project" value="InterPro"/>
</dbReference>
<dbReference type="OrthoDB" id="9806726at2"/>
<accession>A0A1U9KJM5</accession>
<dbReference type="RefSeq" id="WP_077814019.1">
    <property type="nucleotide sequence ID" value="NZ_CP014692.1"/>
</dbReference>
<dbReference type="InterPro" id="IPR017871">
    <property type="entry name" value="ABC_transporter-like_CS"/>
</dbReference>
<evidence type="ECO:0000256" key="5">
    <source>
        <dbReference type="ARBA" id="ARBA00022967"/>
    </source>
</evidence>
<dbReference type="FunFam" id="3.40.50.300:FF:000134">
    <property type="entry name" value="Iron-enterobactin ABC transporter ATP-binding protein"/>
    <property type="match status" value="1"/>
</dbReference>
<dbReference type="InterPro" id="IPR027417">
    <property type="entry name" value="P-loop_NTPase"/>
</dbReference>
<feature type="domain" description="ABC transporter" evidence="7">
    <location>
        <begin position="3"/>
        <end position="235"/>
    </location>
</feature>
<evidence type="ECO:0000259" key="7">
    <source>
        <dbReference type="PROSITE" id="PS50893"/>
    </source>
</evidence>
<dbReference type="KEGG" id="aace:A0U92_16050"/>
<dbReference type="InterPro" id="IPR003593">
    <property type="entry name" value="AAA+_ATPase"/>
</dbReference>
<dbReference type="PANTHER" id="PTHR42794:SF1">
    <property type="entry name" value="HEMIN IMPORT ATP-BINDING PROTEIN HMUV"/>
    <property type="match status" value="1"/>
</dbReference>
<gene>
    <name evidence="8" type="ORF">A0U92_16050</name>
</gene>
<sequence length="236" mass="25410">MTLAARHLTCKRDHRLVLDNVSFTIGDGVLACLLGPNGAGKTTLLRAVLGLEKVEGKVLLNGEDLSVLSPRETARRIAYVPQTHSVAFAYTVEDMVAMGRLSHARFGLLAGQGDQEAVAEALHLMNIAHLAGRAYAQLSGGEQQAVLIARALAQGGRTLLLDEPASALDFGQQKRLWTRLRELVGAGYTILCTTHDPLKARQIFDEALLMRRGRLTDIGSASDVLTDGKIEALYAS</sequence>
<reference evidence="8 9" key="1">
    <citation type="submission" date="2016-03" db="EMBL/GenBank/DDBJ databases">
        <title>Acetic acid bacteria sequencing.</title>
        <authorList>
            <person name="Brandt J."/>
            <person name="Jakob F."/>
            <person name="Vogel R.F."/>
        </authorList>
    </citation>
    <scope>NUCLEOTIDE SEQUENCE [LARGE SCALE GENOMIC DNA]</scope>
    <source>
        <strain evidence="8 9">TMW2.1153</strain>
    </source>
</reference>
<dbReference type="PANTHER" id="PTHR42794">
    <property type="entry name" value="HEMIN IMPORT ATP-BINDING PROTEIN HMUV"/>
    <property type="match status" value="1"/>
</dbReference>
<keyword evidence="9" id="KW-1185">Reference proteome</keyword>
<organism evidence="8 9">
    <name type="scientific">Acetobacter aceti</name>
    <dbReference type="NCBI Taxonomy" id="435"/>
    <lineage>
        <taxon>Bacteria</taxon>
        <taxon>Pseudomonadati</taxon>
        <taxon>Pseudomonadota</taxon>
        <taxon>Alphaproteobacteria</taxon>
        <taxon>Acetobacterales</taxon>
        <taxon>Acetobacteraceae</taxon>
        <taxon>Acetobacter</taxon>
        <taxon>Acetobacter subgen. Acetobacter</taxon>
    </lineage>
</organism>
<proteinExistence type="inferred from homology"/>
<comment type="similarity">
    <text evidence="1">Belongs to the ABC transporter superfamily.</text>
</comment>
<evidence type="ECO:0000256" key="1">
    <source>
        <dbReference type="ARBA" id="ARBA00005417"/>
    </source>
</evidence>
<dbReference type="EMBL" id="CP014692">
    <property type="protein sequence ID" value="AQS86015.1"/>
    <property type="molecule type" value="Genomic_DNA"/>
</dbReference>
<dbReference type="Pfam" id="PF00005">
    <property type="entry name" value="ABC_tran"/>
    <property type="match status" value="1"/>
</dbReference>
<dbReference type="InterPro" id="IPR003439">
    <property type="entry name" value="ABC_transporter-like_ATP-bd"/>
</dbReference>
<dbReference type="SUPFAM" id="SSF52540">
    <property type="entry name" value="P-loop containing nucleoside triphosphate hydrolases"/>
    <property type="match status" value="1"/>
</dbReference>